<dbReference type="Proteomes" id="UP001295740">
    <property type="component" value="Unassembled WGS sequence"/>
</dbReference>
<organism evidence="1 2">
    <name type="scientific">Anthostomella pinea</name>
    <dbReference type="NCBI Taxonomy" id="933095"/>
    <lineage>
        <taxon>Eukaryota</taxon>
        <taxon>Fungi</taxon>
        <taxon>Dikarya</taxon>
        <taxon>Ascomycota</taxon>
        <taxon>Pezizomycotina</taxon>
        <taxon>Sordariomycetes</taxon>
        <taxon>Xylariomycetidae</taxon>
        <taxon>Xylariales</taxon>
        <taxon>Xylariaceae</taxon>
        <taxon>Anthostomella</taxon>
    </lineage>
</organism>
<name>A0AAI8VSI3_9PEZI</name>
<dbReference type="EMBL" id="CAUWAG010000020">
    <property type="protein sequence ID" value="CAJ2513301.1"/>
    <property type="molecule type" value="Genomic_DNA"/>
</dbReference>
<evidence type="ECO:0000313" key="1">
    <source>
        <dbReference type="EMBL" id="CAJ2513301.1"/>
    </source>
</evidence>
<gene>
    <name evidence="1" type="ORF">KHLLAP_LOCUS13769</name>
</gene>
<keyword evidence="2" id="KW-1185">Reference proteome</keyword>
<sequence length="297" mass="34326">MASFSSMPAELRLGGHAIAFKNLASPFLRVNAESRHCALRFYNVKLGVWFVQAPILGRNFFEVDEEQTFEKEQAFENIARDQETKILCRGAMYISPEHDTFVIGADCYDFLSFEAQARDLCSPNFTNSLESEESTRHKRLAEPLYATSGELDAVACCAARRLALVELSVYKYSTNMHPNYYYFKEEADDLWQTATFTCEKHYGHLWVWAGRQLLEAVARAGSGVLPNRYNFREWVWKETATKDRFGEQLTVLVDLQVRRQYMVRMKENTGTVPIRGYDYRFSSARYAPDDLELELDD</sequence>
<dbReference type="AlphaFoldDB" id="A0AAI8VSI3"/>
<comment type="caution">
    <text evidence="1">The sequence shown here is derived from an EMBL/GenBank/DDBJ whole genome shotgun (WGS) entry which is preliminary data.</text>
</comment>
<accession>A0AAI8VSI3</accession>
<proteinExistence type="predicted"/>
<protein>
    <submittedName>
        <fullName evidence="1">Uu.00g014200.m01.CDS01</fullName>
    </submittedName>
</protein>
<evidence type="ECO:0000313" key="2">
    <source>
        <dbReference type="Proteomes" id="UP001295740"/>
    </source>
</evidence>
<reference evidence="1" key="1">
    <citation type="submission" date="2023-10" db="EMBL/GenBank/DDBJ databases">
        <authorList>
            <person name="Hackl T."/>
        </authorList>
    </citation>
    <scope>NUCLEOTIDE SEQUENCE</scope>
</reference>